<dbReference type="Proteomes" id="UP000265703">
    <property type="component" value="Unassembled WGS sequence"/>
</dbReference>
<evidence type="ECO:0000256" key="11">
    <source>
        <dbReference type="SAM" id="MobiDB-lite"/>
    </source>
</evidence>
<dbReference type="Pfam" id="PF01406">
    <property type="entry name" value="tRNA-synt_1e"/>
    <property type="match status" value="1"/>
</dbReference>
<keyword evidence="5" id="KW-0547">Nucleotide-binding</keyword>
<dbReference type="HAMAP" id="MF_00041">
    <property type="entry name" value="Cys_tRNA_synth"/>
    <property type="match status" value="1"/>
</dbReference>
<dbReference type="GO" id="GO:0046872">
    <property type="term" value="F:metal ion binding"/>
    <property type="evidence" value="ECO:0007669"/>
    <property type="project" value="UniProtKB-KW"/>
</dbReference>
<dbReference type="GO" id="GO:0004817">
    <property type="term" value="F:cysteine-tRNA ligase activity"/>
    <property type="evidence" value="ECO:0007669"/>
    <property type="project" value="UniProtKB-EC"/>
</dbReference>
<name>A0A397TCD2_9GLOM</name>
<reference evidence="13 14" key="1">
    <citation type="submission" date="2018-06" db="EMBL/GenBank/DDBJ databases">
        <title>Comparative genomics reveals the genomic features of Rhizophagus irregularis, R. cerebriforme, R. diaphanum and Gigaspora rosea, and their symbiotic lifestyle signature.</title>
        <authorList>
            <person name="Morin E."/>
            <person name="San Clemente H."/>
            <person name="Chen E.C.H."/>
            <person name="De La Providencia I."/>
            <person name="Hainaut M."/>
            <person name="Kuo A."/>
            <person name="Kohler A."/>
            <person name="Murat C."/>
            <person name="Tang N."/>
            <person name="Roy S."/>
            <person name="Loubradou J."/>
            <person name="Henrissat B."/>
            <person name="Grigoriev I.V."/>
            <person name="Corradi N."/>
            <person name="Roux C."/>
            <person name="Martin F.M."/>
        </authorList>
    </citation>
    <scope>NUCLEOTIDE SEQUENCE [LARGE SCALE GENOMIC DNA]</scope>
    <source>
        <strain evidence="13 14">DAOM 227022</strain>
    </source>
</reference>
<comment type="caution">
    <text evidence="13">The sequence shown here is derived from an EMBL/GenBank/DDBJ whole genome shotgun (WGS) entry which is preliminary data.</text>
</comment>
<feature type="domain" description="tRNA synthetases class I catalytic" evidence="12">
    <location>
        <begin position="35"/>
        <end position="452"/>
    </location>
</feature>
<dbReference type="PANTHER" id="PTHR10890:SF3">
    <property type="entry name" value="CYSTEINE--TRNA LIGASE, CYTOPLASMIC"/>
    <property type="match status" value="1"/>
</dbReference>
<dbReference type="GO" id="GO:0005737">
    <property type="term" value="C:cytoplasm"/>
    <property type="evidence" value="ECO:0007669"/>
    <property type="project" value="TreeGrafter"/>
</dbReference>
<dbReference type="FunFam" id="1.20.120.1910:FF:000005">
    <property type="entry name" value="Cysteine-tRNA ligase, putative"/>
    <property type="match status" value="1"/>
</dbReference>
<dbReference type="InterPro" id="IPR024909">
    <property type="entry name" value="Cys-tRNA/MSH_ligase"/>
</dbReference>
<keyword evidence="7" id="KW-0067">ATP-binding</keyword>
<feature type="compositionally biased region" description="Basic and acidic residues" evidence="11">
    <location>
        <begin position="663"/>
        <end position="683"/>
    </location>
</feature>
<dbReference type="Gene3D" id="1.20.120.1910">
    <property type="entry name" value="Cysteine-tRNA ligase, C-terminal anti-codon recognition domain"/>
    <property type="match status" value="1"/>
</dbReference>
<dbReference type="SUPFAM" id="SSF52374">
    <property type="entry name" value="Nucleotidylyl transferase"/>
    <property type="match status" value="1"/>
</dbReference>
<proteinExistence type="inferred from homology"/>
<feature type="region of interest" description="Disordered" evidence="11">
    <location>
        <begin position="703"/>
        <end position="725"/>
    </location>
</feature>
<keyword evidence="4" id="KW-0479">Metal-binding</keyword>
<sequence>MSSKNQPEWHVPENKVSLPTLKLYNSLTRSKVDFVPKNGKQITWYNCGPTVYDSSHIGHARFYVTIDILRRILSDYFNYDVLFVMNITDIDDKIILRARQNYLFNNFKSETQSLTQELIDQVRTALTDFAQTKLGVANDGSMLNVAPSKEDPKYLLYANTLRETVKIVVSAECSLEENDVSLEAAHQLLDGSKDVVSSWLDKEKGDTVTDQKVFRELAAYWEQDFMKDMELLNVRPCDILTRVSEYVPEIVVYVQRIIENGYGYVVDGSVYFDTKAFDGKKGHHYAKLQPWSAGNEGLIEEGEGSLGSKLLGKKNKSDFALWKKSKPGEPSWESPWGLGRPGWHIECSVMASEILGENIDIHSGGIDLAFPHHDNELAQSEAYHECQQWINYFIHVGHLHVEGQKMSKSLKNFITIQQALEKYTPRQLRLCFLLYQWDSKFDFKESSLTEVKNVESILNNFFINTKALLNESKHSAYESDGTHRYRNPEKEIITLLREKQTTIHAALCDSINTSTAMSELMELITKTNIYLSNGRNNININVIETVAKYVTKMLRIFGVVEHSESREIGFGASGQKNIGNVEDTVLPFLRVLSGFRDNVRDLARQHKDHSEFLKLSDKLRDVDLVELGVSLDDQEDGKALVKLVDKNELIKAREAKLQAQAEKAAKKEETAKAKEEERRKRLEKGKLAAEDMFKNVKGEDQENAYSAFDEQGIPTHDGQGQELPKSRIKKLKKEWEAQKKLHTDYLAWVQEQGEQNENDESTSSTN</sequence>
<keyword evidence="14" id="KW-1185">Reference proteome</keyword>
<evidence type="ECO:0000256" key="7">
    <source>
        <dbReference type="ARBA" id="ARBA00022840"/>
    </source>
</evidence>
<dbReference type="GO" id="GO:0006423">
    <property type="term" value="P:cysteinyl-tRNA aminoacylation"/>
    <property type="evidence" value="ECO:0007669"/>
    <property type="project" value="InterPro"/>
</dbReference>
<evidence type="ECO:0000256" key="6">
    <source>
        <dbReference type="ARBA" id="ARBA00022833"/>
    </source>
</evidence>
<evidence type="ECO:0000256" key="3">
    <source>
        <dbReference type="ARBA" id="ARBA00022598"/>
    </source>
</evidence>
<evidence type="ECO:0000256" key="2">
    <source>
        <dbReference type="ARBA" id="ARBA00012832"/>
    </source>
</evidence>
<dbReference type="Gene3D" id="3.40.50.620">
    <property type="entry name" value="HUPs"/>
    <property type="match status" value="2"/>
</dbReference>
<evidence type="ECO:0000256" key="5">
    <source>
        <dbReference type="ARBA" id="ARBA00022741"/>
    </source>
</evidence>
<dbReference type="CDD" id="cd00672">
    <property type="entry name" value="CysRS_core"/>
    <property type="match status" value="1"/>
</dbReference>
<dbReference type="AlphaFoldDB" id="A0A397TCD2"/>
<gene>
    <name evidence="13" type="ORF">C1645_690253</name>
</gene>
<evidence type="ECO:0000313" key="13">
    <source>
        <dbReference type="EMBL" id="RIA93957.1"/>
    </source>
</evidence>
<keyword evidence="8" id="KW-0648">Protein biosynthesis</keyword>
<dbReference type="EC" id="6.1.1.16" evidence="2"/>
<dbReference type="InterPro" id="IPR032678">
    <property type="entry name" value="tRNA-synt_1_cat_dom"/>
</dbReference>
<comment type="cofactor">
    <cofactor evidence="1">
        <name>Zn(2+)</name>
        <dbReference type="ChEBI" id="CHEBI:29105"/>
    </cofactor>
</comment>
<dbReference type="PRINTS" id="PR00983">
    <property type="entry name" value="TRNASYNTHCYS"/>
</dbReference>
<dbReference type="InterPro" id="IPR014729">
    <property type="entry name" value="Rossmann-like_a/b/a_fold"/>
</dbReference>
<keyword evidence="9 13" id="KW-0030">Aminoacyl-tRNA synthetase</keyword>
<evidence type="ECO:0000256" key="1">
    <source>
        <dbReference type="ARBA" id="ARBA00001947"/>
    </source>
</evidence>
<evidence type="ECO:0000256" key="4">
    <source>
        <dbReference type="ARBA" id="ARBA00022723"/>
    </source>
</evidence>
<protein>
    <recommendedName>
        <fullName evidence="2">cysteine--tRNA ligase</fullName>
        <ecNumber evidence="2">6.1.1.16</ecNumber>
    </recommendedName>
    <alternativeName>
        <fullName evidence="10">Cysteinyl-tRNA synthetase</fullName>
    </alternativeName>
</protein>
<dbReference type="InterPro" id="IPR015803">
    <property type="entry name" value="Cys-tRNA-ligase"/>
</dbReference>
<evidence type="ECO:0000256" key="10">
    <source>
        <dbReference type="ARBA" id="ARBA00031499"/>
    </source>
</evidence>
<evidence type="ECO:0000259" key="12">
    <source>
        <dbReference type="Pfam" id="PF01406"/>
    </source>
</evidence>
<dbReference type="STRING" id="658196.A0A397TCD2"/>
<dbReference type="InterPro" id="IPR009080">
    <property type="entry name" value="tRNAsynth_Ia_anticodon-bd"/>
</dbReference>
<keyword evidence="6" id="KW-0862">Zinc</keyword>
<dbReference type="GO" id="GO:0005524">
    <property type="term" value="F:ATP binding"/>
    <property type="evidence" value="ECO:0007669"/>
    <property type="project" value="UniProtKB-KW"/>
</dbReference>
<dbReference type="SUPFAM" id="SSF47323">
    <property type="entry name" value="Anticodon-binding domain of a subclass of class I aminoacyl-tRNA synthetases"/>
    <property type="match status" value="1"/>
</dbReference>
<dbReference type="EMBL" id="QKYT01000093">
    <property type="protein sequence ID" value="RIA93957.1"/>
    <property type="molecule type" value="Genomic_DNA"/>
</dbReference>
<evidence type="ECO:0000256" key="8">
    <source>
        <dbReference type="ARBA" id="ARBA00022917"/>
    </source>
</evidence>
<evidence type="ECO:0000313" key="14">
    <source>
        <dbReference type="Proteomes" id="UP000265703"/>
    </source>
</evidence>
<evidence type="ECO:0000256" key="9">
    <source>
        <dbReference type="ARBA" id="ARBA00023146"/>
    </source>
</evidence>
<keyword evidence="3" id="KW-0436">Ligase</keyword>
<dbReference type="PANTHER" id="PTHR10890">
    <property type="entry name" value="CYSTEINYL-TRNA SYNTHETASE"/>
    <property type="match status" value="1"/>
</dbReference>
<organism evidence="13 14">
    <name type="scientific">Glomus cerebriforme</name>
    <dbReference type="NCBI Taxonomy" id="658196"/>
    <lineage>
        <taxon>Eukaryota</taxon>
        <taxon>Fungi</taxon>
        <taxon>Fungi incertae sedis</taxon>
        <taxon>Mucoromycota</taxon>
        <taxon>Glomeromycotina</taxon>
        <taxon>Glomeromycetes</taxon>
        <taxon>Glomerales</taxon>
        <taxon>Glomeraceae</taxon>
        <taxon>Glomus</taxon>
    </lineage>
</organism>
<dbReference type="NCBIfam" id="TIGR00435">
    <property type="entry name" value="cysS"/>
    <property type="match status" value="1"/>
</dbReference>
<dbReference type="OrthoDB" id="438179at2759"/>
<accession>A0A397TCD2</accession>
<feature type="region of interest" description="Disordered" evidence="11">
    <location>
        <begin position="661"/>
        <end position="683"/>
    </location>
</feature>